<organism evidence="2 3">
    <name type="scientific">Streptococcus gallolyticus</name>
    <dbReference type="NCBI Taxonomy" id="315405"/>
    <lineage>
        <taxon>Bacteria</taxon>
        <taxon>Bacillati</taxon>
        <taxon>Bacillota</taxon>
        <taxon>Bacilli</taxon>
        <taxon>Lactobacillales</taxon>
        <taxon>Streptococcaceae</taxon>
        <taxon>Streptococcus</taxon>
    </lineage>
</organism>
<feature type="transmembrane region" description="Helical" evidence="1">
    <location>
        <begin position="6"/>
        <end position="28"/>
    </location>
</feature>
<keyword evidence="1" id="KW-0472">Membrane</keyword>
<evidence type="ECO:0000313" key="2">
    <source>
        <dbReference type="EMBL" id="KXU06185.1"/>
    </source>
</evidence>
<gene>
    <name evidence="2" type="ORF">SGADD03_01549</name>
</gene>
<sequence length="39" mass="4160">MAAVFFFVVFLLDFLTAVGAFVVVVVAISSLPISNKLIT</sequence>
<dbReference type="PATRIC" id="fig|315405.12.peg.1808"/>
<protein>
    <submittedName>
        <fullName evidence="2">Uncharacterized protein</fullName>
    </submittedName>
</protein>
<keyword evidence="1" id="KW-0812">Transmembrane</keyword>
<name>A0A139QUQ4_9STRE</name>
<evidence type="ECO:0000313" key="3">
    <source>
        <dbReference type="Proteomes" id="UP000071927"/>
    </source>
</evidence>
<evidence type="ECO:0000256" key="1">
    <source>
        <dbReference type="SAM" id="Phobius"/>
    </source>
</evidence>
<comment type="caution">
    <text evidence="2">The sequence shown here is derived from an EMBL/GenBank/DDBJ whole genome shotgun (WGS) entry which is preliminary data.</text>
</comment>
<dbReference type="EMBL" id="LQXV01000264">
    <property type="protein sequence ID" value="KXU06185.1"/>
    <property type="molecule type" value="Genomic_DNA"/>
</dbReference>
<reference evidence="2 3" key="1">
    <citation type="submission" date="2016-01" db="EMBL/GenBank/DDBJ databases">
        <title>Highly variable Streptococcus oralis are common among viridans streptococci isolated from primates.</title>
        <authorList>
            <person name="Denapaite D."/>
            <person name="Rieger M."/>
            <person name="Koendgen S."/>
            <person name="Brueckner R."/>
            <person name="Ochigava I."/>
            <person name="Kappeler P."/>
            <person name="Maetz-Rensing K."/>
            <person name="Leendertz F."/>
            <person name="Hakenbeck R."/>
        </authorList>
    </citation>
    <scope>NUCLEOTIDE SEQUENCE [LARGE SCALE GENOMIC DNA]</scope>
    <source>
        <strain evidence="2 3">DD03</strain>
    </source>
</reference>
<accession>A0A139QUQ4</accession>
<proteinExistence type="predicted"/>
<dbReference type="AlphaFoldDB" id="A0A139QUQ4"/>
<keyword evidence="1" id="KW-1133">Transmembrane helix</keyword>
<dbReference type="Proteomes" id="UP000071927">
    <property type="component" value="Unassembled WGS sequence"/>
</dbReference>